<keyword evidence="2" id="KW-0378">Hydrolase</keyword>
<protein>
    <submittedName>
        <fullName evidence="2">Lipase family protein</fullName>
        <ecNumber evidence="2">3.1.1.-</ecNumber>
    </submittedName>
</protein>
<dbReference type="InterPro" id="IPR029058">
    <property type="entry name" value="AB_hydrolase_fold"/>
</dbReference>
<sequence length="278" mass="32408">MTIHRVSPYKTRLDKGNAYWMAQLASQSYIKETNSVKPSVKPDKVKILENLKKIDDEFIEVYSFDEHSSQAILVDHQKYFCMAFRGTDQLIDWIDNINAFPVKQLFGEFHRGFWNSVEAIWDQIYNQYKRLNNLKVRKPLFLTGHSLGGAMAVIAGSKLIHVDEPFTNIYTFGQPRVMTRNTARIFNIESKTRCFRFNNNNDLVTRAPSRLMGYSHVGTYLHILEDGTIEQELGFWHQFIDSFYGAIESLKEKGIDGVEDHDMGKYLDAITNWKFRDR</sequence>
<dbReference type="InterPro" id="IPR002921">
    <property type="entry name" value="Fungal_lipase-type"/>
</dbReference>
<dbReference type="EMBL" id="JAVMIP010000029">
    <property type="protein sequence ID" value="MDS3862404.1"/>
    <property type="molecule type" value="Genomic_DNA"/>
</dbReference>
<feature type="domain" description="Fungal lipase-type" evidence="1">
    <location>
        <begin position="82"/>
        <end position="210"/>
    </location>
</feature>
<dbReference type="Pfam" id="PF01764">
    <property type="entry name" value="Lipase_3"/>
    <property type="match status" value="1"/>
</dbReference>
<dbReference type="Gene3D" id="3.40.50.1820">
    <property type="entry name" value="alpha/beta hydrolase"/>
    <property type="match status" value="1"/>
</dbReference>
<comment type="caution">
    <text evidence="2">The sequence shown here is derived from an EMBL/GenBank/DDBJ whole genome shotgun (WGS) entry which is preliminary data.</text>
</comment>
<dbReference type="GO" id="GO:0016787">
    <property type="term" value="F:hydrolase activity"/>
    <property type="evidence" value="ECO:0007669"/>
    <property type="project" value="UniProtKB-KW"/>
</dbReference>
<dbReference type="PANTHER" id="PTHR45856">
    <property type="entry name" value="ALPHA/BETA-HYDROLASES SUPERFAMILY PROTEIN"/>
    <property type="match status" value="1"/>
</dbReference>
<dbReference type="RefSeq" id="WP_322879609.1">
    <property type="nucleotide sequence ID" value="NZ_JAVMIP010000029.1"/>
</dbReference>
<name>A0AAE4FW51_9CYAN</name>
<dbReference type="AlphaFoldDB" id="A0AAE4FW51"/>
<dbReference type="GO" id="GO:0006629">
    <property type="term" value="P:lipid metabolic process"/>
    <property type="evidence" value="ECO:0007669"/>
    <property type="project" value="InterPro"/>
</dbReference>
<organism evidence="2 3">
    <name type="scientific">Pseudocalidococcus azoricus BACA0444</name>
    <dbReference type="NCBI Taxonomy" id="2918990"/>
    <lineage>
        <taxon>Bacteria</taxon>
        <taxon>Bacillati</taxon>
        <taxon>Cyanobacteriota</taxon>
        <taxon>Cyanophyceae</taxon>
        <taxon>Acaryochloridales</taxon>
        <taxon>Thermosynechococcaceae</taxon>
        <taxon>Pseudocalidococcus</taxon>
        <taxon>Pseudocalidococcus azoricus</taxon>
    </lineage>
</organism>
<gene>
    <name evidence="2" type="ORF">RIF25_16525</name>
</gene>
<keyword evidence="3" id="KW-1185">Reference proteome</keyword>
<dbReference type="CDD" id="cd00519">
    <property type="entry name" value="Lipase_3"/>
    <property type="match status" value="1"/>
</dbReference>
<evidence type="ECO:0000313" key="2">
    <source>
        <dbReference type="EMBL" id="MDS3862404.1"/>
    </source>
</evidence>
<evidence type="ECO:0000313" key="3">
    <source>
        <dbReference type="Proteomes" id="UP001268256"/>
    </source>
</evidence>
<dbReference type="InterPro" id="IPR051218">
    <property type="entry name" value="Sec_MonoDiacylglyc_Lipase"/>
</dbReference>
<evidence type="ECO:0000259" key="1">
    <source>
        <dbReference type="Pfam" id="PF01764"/>
    </source>
</evidence>
<dbReference type="PANTHER" id="PTHR45856:SF24">
    <property type="entry name" value="FUNGAL LIPASE-LIKE DOMAIN-CONTAINING PROTEIN"/>
    <property type="match status" value="1"/>
</dbReference>
<reference evidence="3" key="1">
    <citation type="submission" date="2023-07" db="EMBL/GenBank/DDBJ databases">
        <authorList>
            <person name="Luz R."/>
            <person name="Cordeiro R."/>
            <person name="Fonseca A."/>
            <person name="Goncalves V."/>
        </authorList>
    </citation>
    <scope>NUCLEOTIDE SEQUENCE [LARGE SCALE GENOMIC DNA]</scope>
    <source>
        <strain evidence="3">BACA0444</strain>
    </source>
</reference>
<dbReference type="Proteomes" id="UP001268256">
    <property type="component" value="Unassembled WGS sequence"/>
</dbReference>
<dbReference type="EC" id="3.1.1.-" evidence="2"/>
<proteinExistence type="predicted"/>
<dbReference type="SUPFAM" id="SSF53474">
    <property type="entry name" value="alpha/beta-Hydrolases"/>
    <property type="match status" value="1"/>
</dbReference>
<accession>A0AAE4FW51</accession>